<comment type="caution">
    <text evidence="4">The sequence shown here is derived from an EMBL/GenBank/DDBJ whole genome shotgun (WGS) entry which is preliminary data.</text>
</comment>
<feature type="domain" description="Response regulatory" evidence="3">
    <location>
        <begin position="3"/>
        <end position="118"/>
    </location>
</feature>
<evidence type="ECO:0000259" key="3">
    <source>
        <dbReference type="PROSITE" id="PS50110"/>
    </source>
</evidence>
<sequence length="129" mass="13799">MATIVMAEDDPDIREISLLLMRRAGHRVISAEDGAQGWRAVLFHDPDLVISDVDMPEMDGLELCAKIRGNPATELTPIIFISGVLMPDDDRVITAGATALLHKPFTAAEMLSCVNASLAAGAKAGRDTK</sequence>
<gene>
    <name evidence="4" type="ORF">Acy02nite_33550</name>
</gene>
<dbReference type="Proteomes" id="UP000619479">
    <property type="component" value="Unassembled WGS sequence"/>
</dbReference>
<evidence type="ECO:0000313" key="5">
    <source>
        <dbReference type="Proteomes" id="UP000619479"/>
    </source>
</evidence>
<dbReference type="EMBL" id="BOMH01000025">
    <property type="protein sequence ID" value="GID65474.1"/>
    <property type="molecule type" value="Genomic_DNA"/>
</dbReference>
<evidence type="ECO:0000256" key="2">
    <source>
        <dbReference type="PROSITE-ProRule" id="PRU00169"/>
    </source>
</evidence>
<dbReference type="Gene3D" id="3.40.50.2300">
    <property type="match status" value="1"/>
</dbReference>
<dbReference type="PANTHER" id="PTHR44591">
    <property type="entry name" value="STRESS RESPONSE REGULATOR PROTEIN 1"/>
    <property type="match status" value="1"/>
</dbReference>
<name>A0A919IGW2_9ACTN</name>
<evidence type="ECO:0000256" key="1">
    <source>
        <dbReference type="ARBA" id="ARBA00022553"/>
    </source>
</evidence>
<dbReference type="AlphaFoldDB" id="A0A919IGW2"/>
<feature type="modified residue" description="4-aspartylphosphate" evidence="2">
    <location>
        <position position="52"/>
    </location>
</feature>
<evidence type="ECO:0000313" key="4">
    <source>
        <dbReference type="EMBL" id="GID65474.1"/>
    </source>
</evidence>
<keyword evidence="5" id="KW-1185">Reference proteome</keyword>
<dbReference type="PANTHER" id="PTHR44591:SF3">
    <property type="entry name" value="RESPONSE REGULATORY DOMAIN-CONTAINING PROTEIN"/>
    <property type="match status" value="1"/>
</dbReference>
<dbReference type="PROSITE" id="PS50110">
    <property type="entry name" value="RESPONSE_REGULATORY"/>
    <property type="match status" value="1"/>
</dbReference>
<accession>A0A919IGW2</accession>
<reference evidence="4" key="1">
    <citation type="submission" date="2021-01" db="EMBL/GenBank/DDBJ databases">
        <title>Whole genome shotgun sequence of Actinoplanes cyaneus NBRC 14990.</title>
        <authorList>
            <person name="Komaki H."/>
            <person name="Tamura T."/>
        </authorList>
    </citation>
    <scope>NUCLEOTIDE SEQUENCE</scope>
    <source>
        <strain evidence="4">NBRC 14990</strain>
    </source>
</reference>
<dbReference type="GO" id="GO:0000160">
    <property type="term" value="P:phosphorelay signal transduction system"/>
    <property type="evidence" value="ECO:0007669"/>
    <property type="project" value="InterPro"/>
</dbReference>
<proteinExistence type="predicted"/>
<dbReference type="SMART" id="SM00448">
    <property type="entry name" value="REC"/>
    <property type="match status" value="1"/>
</dbReference>
<dbReference type="SUPFAM" id="SSF52172">
    <property type="entry name" value="CheY-like"/>
    <property type="match status" value="1"/>
</dbReference>
<protein>
    <recommendedName>
        <fullName evidence="3">Response regulatory domain-containing protein</fullName>
    </recommendedName>
</protein>
<dbReference type="InterPro" id="IPR011006">
    <property type="entry name" value="CheY-like_superfamily"/>
</dbReference>
<dbReference type="InterPro" id="IPR001789">
    <property type="entry name" value="Sig_transdc_resp-reg_receiver"/>
</dbReference>
<dbReference type="InterPro" id="IPR050595">
    <property type="entry name" value="Bact_response_regulator"/>
</dbReference>
<dbReference type="Pfam" id="PF00072">
    <property type="entry name" value="Response_reg"/>
    <property type="match status" value="1"/>
</dbReference>
<keyword evidence="1 2" id="KW-0597">Phosphoprotein</keyword>
<organism evidence="4 5">
    <name type="scientific">Actinoplanes cyaneus</name>
    <dbReference type="NCBI Taxonomy" id="52696"/>
    <lineage>
        <taxon>Bacteria</taxon>
        <taxon>Bacillati</taxon>
        <taxon>Actinomycetota</taxon>
        <taxon>Actinomycetes</taxon>
        <taxon>Micromonosporales</taxon>
        <taxon>Micromonosporaceae</taxon>
        <taxon>Actinoplanes</taxon>
    </lineage>
</organism>